<dbReference type="GO" id="GO:0016020">
    <property type="term" value="C:membrane"/>
    <property type="evidence" value="ECO:0007669"/>
    <property type="project" value="UniProtKB-SubCell"/>
</dbReference>
<keyword evidence="5 6" id="KW-0472">Membrane</keyword>
<evidence type="ECO:0000256" key="6">
    <source>
        <dbReference type="SAM" id="Phobius"/>
    </source>
</evidence>
<keyword evidence="8" id="KW-1185">Reference proteome</keyword>
<accession>A0A516KK25</accession>
<comment type="similarity">
    <text evidence="2">Belongs to the SscA family.</text>
</comment>
<dbReference type="EMBL" id="CP041666">
    <property type="protein sequence ID" value="QDP41738.1"/>
    <property type="molecule type" value="Genomic_DNA"/>
</dbReference>
<evidence type="ECO:0000256" key="2">
    <source>
        <dbReference type="ARBA" id="ARBA00010221"/>
    </source>
</evidence>
<comment type="subcellular location">
    <subcellularLocation>
        <location evidence="1">Membrane</location>
        <topology evidence="1">Single-pass membrane protein</topology>
    </subcellularLocation>
</comment>
<gene>
    <name evidence="7" type="ORF">FN924_17080</name>
</gene>
<dbReference type="Proteomes" id="UP000315215">
    <property type="component" value="Chromosome"/>
</dbReference>
<feature type="transmembrane region" description="Helical" evidence="6">
    <location>
        <begin position="12"/>
        <end position="31"/>
    </location>
</feature>
<evidence type="ECO:0000256" key="1">
    <source>
        <dbReference type="ARBA" id="ARBA00004167"/>
    </source>
</evidence>
<evidence type="ECO:0000313" key="8">
    <source>
        <dbReference type="Proteomes" id="UP000315215"/>
    </source>
</evidence>
<reference evidence="7 8" key="1">
    <citation type="submission" date="2019-07" db="EMBL/GenBank/DDBJ databases">
        <authorList>
            <person name="Li J."/>
        </authorList>
    </citation>
    <scope>NUCLEOTIDE SEQUENCE [LARGE SCALE GENOMIC DNA]</scope>
    <source>
        <strain evidence="7 8">TKL69</strain>
    </source>
</reference>
<sequence length="35" mass="3811">MSYGVFGDNSFVLLVVIFVLLVIVGSNYPIAGWGY</sequence>
<organism evidence="7 8">
    <name type="scientific">Radiobacillus deserti</name>
    <dbReference type="NCBI Taxonomy" id="2594883"/>
    <lineage>
        <taxon>Bacteria</taxon>
        <taxon>Bacillati</taxon>
        <taxon>Bacillota</taxon>
        <taxon>Bacilli</taxon>
        <taxon>Bacillales</taxon>
        <taxon>Bacillaceae</taxon>
        <taxon>Radiobacillus</taxon>
    </lineage>
</organism>
<keyword evidence="3 6" id="KW-0812">Transmembrane</keyword>
<dbReference type="AlphaFoldDB" id="A0A516KK25"/>
<dbReference type="NCBIfam" id="TIGR01732">
    <property type="entry name" value="tiny_TM_bacill"/>
    <property type="match status" value="1"/>
</dbReference>
<dbReference type="Pfam" id="PF09680">
    <property type="entry name" value="YjcZ_2"/>
    <property type="match status" value="1"/>
</dbReference>
<evidence type="ECO:0000313" key="7">
    <source>
        <dbReference type="EMBL" id="QDP41738.1"/>
    </source>
</evidence>
<protein>
    <submittedName>
        <fullName evidence="7">YjcZ family sporulation protein</fullName>
    </submittedName>
</protein>
<dbReference type="RefSeq" id="WP_143896571.1">
    <property type="nucleotide sequence ID" value="NZ_CP041666.1"/>
</dbReference>
<dbReference type="KEGG" id="aqt:FN924_17080"/>
<evidence type="ECO:0000256" key="3">
    <source>
        <dbReference type="ARBA" id="ARBA00022692"/>
    </source>
</evidence>
<dbReference type="InterPro" id="IPR010070">
    <property type="entry name" value="YjcZ-like"/>
</dbReference>
<name>A0A516KK25_9BACI</name>
<keyword evidence="4 6" id="KW-1133">Transmembrane helix</keyword>
<evidence type="ECO:0000256" key="4">
    <source>
        <dbReference type="ARBA" id="ARBA00022989"/>
    </source>
</evidence>
<evidence type="ECO:0000256" key="5">
    <source>
        <dbReference type="ARBA" id="ARBA00023136"/>
    </source>
</evidence>
<proteinExistence type="inferred from homology"/>